<comment type="caution">
    <text evidence="1">The sequence shown here is derived from an EMBL/GenBank/DDBJ whole genome shotgun (WGS) entry which is preliminary data.</text>
</comment>
<dbReference type="Proteomes" id="UP000265618">
    <property type="component" value="Unassembled WGS sequence"/>
</dbReference>
<evidence type="ECO:0000313" key="1">
    <source>
        <dbReference type="EMBL" id="GIQ90152.1"/>
    </source>
</evidence>
<dbReference type="Gene3D" id="2.40.320.10">
    <property type="entry name" value="Hypothetical Protein Pfu-838710-001"/>
    <property type="match status" value="1"/>
</dbReference>
<keyword evidence="2" id="KW-1185">Reference proteome</keyword>
<dbReference type="EMBL" id="BDIP01005829">
    <property type="protein sequence ID" value="GIQ90152.1"/>
    <property type="molecule type" value="Genomic_DNA"/>
</dbReference>
<dbReference type="SUPFAM" id="SSF55154">
    <property type="entry name" value="CYTH-like phosphatases"/>
    <property type="match status" value="1"/>
</dbReference>
<name>A0A9K3D7P8_9EUKA</name>
<protein>
    <recommendedName>
        <fullName evidence="3">CYTH domain-containing protein</fullName>
    </recommendedName>
</protein>
<dbReference type="InterPro" id="IPR033469">
    <property type="entry name" value="CYTH-like_dom_sf"/>
</dbReference>
<dbReference type="AlphaFoldDB" id="A0A9K3D7P8"/>
<gene>
    <name evidence="1" type="ORF">KIPB_012835</name>
</gene>
<accession>A0A9K3D7P8</accession>
<feature type="non-terminal residue" evidence="1">
    <location>
        <position position="1"/>
    </location>
</feature>
<proteinExistence type="predicted"/>
<reference evidence="1 2" key="1">
    <citation type="journal article" date="2018" name="PLoS ONE">
        <title>The draft genome of Kipferlia bialata reveals reductive genome evolution in fornicate parasites.</title>
        <authorList>
            <person name="Tanifuji G."/>
            <person name="Takabayashi S."/>
            <person name="Kume K."/>
            <person name="Takagi M."/>
            <person name="Nakayama T."/>
            <person name="Kamikawa R."/>
            <person name="Inagaki Y."/>
            <person name="Hashimoto T."/>
        </authorList>
    </citation>
    <scope>NUCLEOTIDE SEQUENCE [LARGE SCALE GENOMIC DNA]</scope>
    <source>
        <strain evidence="1">NY0173</strain>
    </source>
</reference>
<evidence type="ECO:0000313" key="2">
    <source>
        <dbReference type="Proteomes" id="UP000265618"/>
    </source>
</evidence>
<evidence type="ECO:0008006" key="3">
    <source>
        <dbReference type="Google" id="ProtNLM"/>
    </source>
</evidence>
<sequence>KRRAVWHLKWEGLDVEGCIDRVDGLDQDWLELECCVPPVKRQETEAALTALMGRMGLSVSDAVRTPYIAMLRAQTENR</sequence>
<organism evidence="1 2">
    <name type="scientific">Kipferlia bialata</name>
    <dbReference type="NCBI Taxonomy" id="797122"/>
    <lineage>
        <taxon>Eukaryota</taxon>
        <taxon>Metamonada</taxon>
        <taxon>Carpediemonas-like organisms</taxon>
        <taxon>Kipferlia</taxon>
    </lineage>
</organism>